<evidence type="ECO:0000313" key="3">
    <source>
        <dbReference type="Proteomes" id="UP000266272"/>
    </source>
</evidence>
<protein>
    <submittedName>
        <fullName evidence="2">Uncharacterized protein</fullName>
    </submittedName>
</protein>
<dbReference type="AlphaFoldDB" id="A0A395NBE0"/>
<gene>
    <name evidence="2" type="ORF">TARUN_8835</name>
</gene>
<evidence type="ECO:0000313" key="2">
    <source>
        <dbReference type="EMBL" id="RFU73426.1"/>
    </source>
</evidence>
<dbReference type="Proteomes" id="UP000266272">
    <property type="component" value="Unassembled WGS sequence"/>
</dbReference>
<reference evidence="2 3" key="1">
    <citation type="journal article" date="2018" name="PLoS Pathog.">
        <title>Evolution of structural diversity of trichothecenes, a family of toxins produced by plant pathogenic and entomopathogenic fungi.</title>
        <authorList>
            <person name="Proctor R.H."/>
            <person name="McCormick S.P."/>
            <person name="Kim H.S."/>
            <person name="Cardoza R.E."/>
            <person name="Stanley A.M."/>
            <person name="Lindo L."/>
            <person name="Kelly A."/>
            <person name="Brown D.W."/>
            <person name="Lee T."/>
            <person name="Vaughan M.M."/>
            <person name="Alexander N.J."/>
            <person name="Busman M."/>
            <person name="Gutierrez S."/>
        </authorList>
    </citation>
    <scope>NUCLEOTIDE SEQUENCE [LARGE SCALE GENOMIC DNA]</scope>
    <source>
        <strain evidence="2 3">IBT 40837</strain>
    </source>
</reference>
<accession>A0A395NBE0</accession>
<dbReference type="EMBL" id="PXOA01000652">
    <property type="protein sequence ID" value="RFU73426.1"/>
    <property type="molecule type" value="Genomic_DNA"/>
</dbReference>
<organism evidence="2 3">
    <name type="scientific">Trichoderma arundinaceum</name>
    <dbReference type="NCBI Taxonomy" id="490622"/>
    <lineage>
        <taxon>Eukaryota</taxon>
        <taxon>Fungi</taxon>
        <taxon>Dikarya</taxon>
        <taxon>Ascomycota</taxon>
        <taxon>Pezizomycotina</taxon>
        <taxon>Sordariomycetes</taxon>
        <taxon>Hypocreomycetidae</taxon>
        <taxon>Hypocreales</taxon>
        <taxon>Hypocreaceae</taxon>
        <taxon>Trichoderma</taxon>
    </lineage>
</organism>
<proteinExistence type="predicted"/>
<comment type="caution">
    <text evidence="2">The sequence shown here is derived from an EMBL/GenBank/DDBJ whole genome shotgun (WGS) entry which is preliminary data.</text>
</comment>
<sequence length="233" mass="26400">MSPMPCIQTYQALQVIDKLRGSENWESWKLLILANARALRIATHIEGSAQDQIPLMPRAREAYAKAESCARILILDSIAPGLLPRLCELGLQDNASAADLMRWLHIMVSTREADTTAYDDLATLMRIDRKDFPSMDAYGKQALNLWTRIRHFWPTSANVIAVTSILEGMKQYNEHAYQGWKHFMALRKGNIAQQEMFDFVTALRDQKSTQNTESEDEDVNSAGDESVYSQSSE</sequence>
<name>A0A395NBE0_TRIAR</name>
<evidence type="ECO:0000256" key="1">
    <source>
        <dbReference type="SAM" id="MobiDB-lite"/>
    </source>
</evidence>
<dbReference type="OrthoDB" id="4893718at2759"/>
<feature type="region of interest" description="Disordered" evidence="1">
    <location>
        <begin position="207"/>
        <end position="233"/>
    </location>
</feature>
<keyword evidence="3" id="KW-1185">Reference proteome</keyword>